<comment type="catalytic activity">
    <reaction evidence="25">
        <text>(9Z,12Z)-octadecadienamide + H2O = (9Z,12Z)-octadecadienoate + NH4(+)</text>
        <dbReference type="Rhea" id="RHEA:63020"/>
        <dbReference type="ChEBI" id="CHEBI:15377"/>
        <dbReference type="ChEBI" id="CHEBI:28938"/>
        <dbReference type="ChEBI" id="CHEBI:30245"/>
        <dbReference type="ChEBI" id="CHEBI:82984"/>
    </reaction>
    <physiologicalReaction direction="left-to-right" evidence="25">
        <dbReference type="Rhea" id="RHEA:63021"/>
    </physiologicalReaction>
</comment>
<comment type="catalytic activity">
    <reaction evidence="23">
        <text>N-(9Z-octadecenoyl)-taurine + H2O = taurine + (9Z)-octadecenoate</text>
        <dbReference type="Rhea" id="RHEA:63148"/>
        <dbReference type="ChEBI" id="CHEBI:15377"/>
        <dbReference type="ChEBI" id="CHEBI:30823"/>
        <dbReference type="ChEBI" id="CHEBI:146191"/>
        <dbReference type="ChEBI" id="CHEBI:507393"/>
    </reaction>
    <physiologicalReaction direction="left-to-right" evidence="23">
        <dbReference type="Rhea" id="RHEA:63149"/>
    </physiologicalReaction>
</comment>
<dbReference type="InterPro" id="IPR036928">
    <property type="entry name" value="AS_sf"/>
</dbReference>
<comment type="catalytic activity">
    <reaction evidence="26">
        <text>N-docosanoyl-ethanolamine + H2O = docosanoate + ethanolamine</text>
        <dbReference type="Rhea" id="RHEA:63128"/>
        <dbReference type="ChEBI" id="CHEBI:15377"/>
        <dbReference type="ChEBI" id="CHEBI:23858"/>
        <dbReference type="ChEBI" id="CHEBI:57603"/>
        <dbReference type="ChEBI" id="CHEBI:146186"/>
    </reaction>
    <physiologicalReaction direction="left-to-right" evidence="26">
        <dbReference type="Rhea" id="RHEA:63129"/>
    </physiologicalReaction>
</comment>
<keyword evidence="38" id="KW-0175">Coiled coil</keyword>
<comment type="catalytic activity">
    <reaction evidence="32">
        <text>(8Z,11Z,14Z)-eicosatrienamide + H2O = (8Z,11Z,14Z)-eicosatrienoate + NH4(+)</text>
        <dbReference type="Rhea" id="RHEA:62996"/>
        <dbReference type="ChEBI" id="CHEBI:15377"/>
        <dbReference type="ChEBI" id="CHEBI:28938"/>
        <dbReference type="ChEBI" id="CHEBI:71589"/>
        <dbReference type="ChEBI" id="CHEBI:146163"/>
    </reaction>
    <physiologicalReaction direction="left-to-right" evidence="32">
        <dbReference type="Rhea" id="RHEA:62997"/>
    </physiologicalReaction>
</comment>
<dbReference type="FunFam" id="3.90.1300.10:FF:000001">
    <property type="entry name" value="Fatty-acid amide hydrolase 1"/>
    <property type="match status" value="1"/>
</dbReference>
<comment type="catalytic activity">
    <reaction evidence="13">
        <text>(11Z,14Z)-eicosadienamide + H2O = (11Z,14Z)-eicosadienoate + NH4(+)</text>
        <dbReference type="Rhea" id="RHEA:63004"/>
        <dbReference type="ChEBI" id="CHEBI:15377"/>
        <dbReference type="ChEBI" id="CHEBI:28938"/>
        <dbReference type="ChEBI" id="CHEBI:77220"/>
        <dbReference type="ChEBI" id="CHEBI:146165"/>
    </reaction>
    <physiologicalReaction direction="left-to-right" evidence="13">
        <dbReference type="Rhea" id="RHEA:63005"/>
    </physiologicalReaction>
</comment>
<evidence type="ECO:0000256" key="18">
    <source>
        <dbReference type="ARBA" id="ARBA00051311"/>
    </source>
</evidence>
<comment type="catalytic activity">
    <reaction evidence="12">
        <text>N-(5Z,8Z,11Z,14Z-eicosatetraenoyl)-L-serine + H2O = (5Z,8Z,11Z,14Z)-eicosatetraenoate + L-serine</text>
        <dbReference type="Rhea" id="RHEA:64116"/>
        <dbReference type="ChEBI" id="CHEBI:15377"/>
        <dbReference type="ChEBI" id="CHEBI:32395"/>
        <dbReference type="ChEBI" id="CHEBI:33384"/>
        <dbReference type="ChEBI" id="CHEBI:149697"/>
    </reaction>
    <physiologicalReaction direction="left-to-right" evidence="12">
        <dbReference type="Rhea" id="RHEA:64117"/>
    </physiologicalReaction>
</comment>
<comment type="catalytic activity">
    <reaction evidence="28">
        <text>N-(15Z-tetracosenoyl)-taurine + H2O = (15Z)-tetracosenoate + taurine</text>
        <dbReference type="Rhea" id="RHEA:63160"/>
        <dbReference type="ChEBI" id="CHEBI:15377"/>
        <dbReference type="ChEBI" id="CHEBI:32392"/>
        <dbReference type="ChEBI" id="CHEBI:146198"/>
        <dbReference type="ChEBI" id="CHEBI:507393"/>
    </reaction>
    <physiologicalReaction direction="left-to-right" evidence="28">
        <dbReference type="Rhea" id="RHEA:63161"/>
    </physiologicalReaction>
</comment>
<evidence type="ECO:0000256" key="36">
    <source>
        <dbReference type="ARBA" id="ARBA00077157"/>
    </source>
</evidence>
<comment type="catalytic activity">
    <reaction evidence="19">
        <text>N-(9Z-hexadecenoyl) ethanolamine + H2O = (9Z)-hexadecenoate + ethanolamine</text>
        <dbReference type="Rhea" id="RHEA:35563"/>
        <dbReference type="ChEBI" id="CHEBI:15377"/>
        <dbReference type="ChEBI" id="CHEBI:32372"/>
        <dbReference type="ChEBI" id="CHEBI:57603"/>
        <dbReference type="ChEBI" id="CHEBI:71465"/>
    </reaction>
    <physiologicalReaction direction="left-to-right" evidence="19">
        <dbReference type="Rhea" id="RHEA:35564"/>
    </physiologicalReaction>
</comment>
<dbReference type="PANTHER" id="PTHR45847">
    <property type="entry name" value="FATTY ACID AMIDE HYDROLASE"/>
    <property type="match status" value="1"/>
</dbReference>
<evidence type="ECO:0000256" key="17">
    <source>
        <dbReference type="ARBA" id="ARBA00051200"/>
    </source>
</evidence>
<evidence type="ECO:0000256" key="12">
    <source>
        <dbReference type="ARBA" id="ARBA00050294"/>
    </source>
</evidence>
<evidence type="ECO:0000313" key="41">
    <source>
        <dbReference type="Ensembl" id="ENSACLP00000076887.1"/>
    </source>
</evidence>
<evidence type="ECO:0000256" key="39">
    <source>
        <dbReference type="SAM" id="Phobius"/>
    </source>
</evidence>
<dbReference type="Ensembl" id="ENSACLT00000063711.1">
    <property type="protein sequence ID" value="ENSACLP00000076887.1"/>
    <property type="gene ID" value="ENSACLG00000031799.1"/>
</dbReference>
<evidence type="ECO:0000256" key="37">
    <source>
        <dbReference type="ARBA" id="ARBA00077216"/>
    </source>
</evidence>
<evidence type="ECO:0000256" key="1">
    <source>
        <dbReference type="ARBA" id="ARBA00000208"/>
    </source>
</evidence>
<evidence type="ECO:0000256" key="16">
    <source>
        <dbReference type="ARBA" id="ARBA00050992"/>
    </source>
</evidence>
<evidence type="ECO:0000256" key="15">
    <source>
        <dbReference type="ARBA" id="ARBA00050766"/>
    </source>
</evidence>
<feature type="coiled-coil region" evidence="38">
    <location>
        <begin position="45"/>
        <end position="79"/>
    </location>
</feature>
<dbReference type="GO" id="GO:0009062">
    <property type="term" value="P:fatty acid catabolic process"/>
    <property type="evidence" value="ECO:0007669"/>
    <property type="project" value="TreeGrafter"/>
</dbReference>
<evidence type="ECO:0000256" key="20">
    <source>
        <dbReference type="ARBA" id="ARBA00051454"/>
    </source>
</evidence>
<evidence type="ECO:0000256" key="14">
    <source>
        <dbReference type="ARBA" id="ARBA00050481"/>
    </source>
</evidence>
<reference evidence="41" key="3">
    <citation type="submission" date="2025-08" db="UniProtKB">
        <authorList>
            <consortium name="Ensembl"/>
        </authorList>
    </citation>
    <scope>IDENTIFICATION</scope>
</reference>
<comment type="catalytic activity">
    <reaction evidence="33">
        <text>(15Z)-tetracosenamide + H2O = (15Z)-tetracosenoate + NH4(+)</text>
        <dbReference type="Rhea" id="RHEA:63028"/>
        <dbReference type="ChEBI" id="CHEBI:15377"/>
        <dbReference type="ChEBI" id="CHEBI:28938"/>
        <dbReference type="ChEBI" id="CHEBI:32392"/>
        <dbReference type="ChEBI" id="CHEBI:146166"/>
    </reaction>
    <physiologicalReaction direction="left-to-right" evidence="33">
        <dbReference type="Rhea" id="RHEA:63029"/>
    </physiologicalReaction>
</comment>
<reference evidence="41" key="4">
    <citation type="submission" date="2025-09" db="UniProtKB">
        <authorList>
            <consortium name="Ensembl"/>
        </authorList>
    </citation>
    <scope>IDENTIFICATION</scope>
</reference>
<comment type="catalytic activity">
    <reaction evidence="18">
        <text>(11Z)-eicosenamide + H2O = (11Z)-eicosenoate + NH4(+)</text>
        <dbReference type="Rhea" id="RHEA:63120"/>
        <dbReference type="ChEBI" id="CHEBI:15377"/>
        <dbReference type="ChEBI" id="CHEBI:28938"/>
        <dbReference type="ChEBI" id="CHEBI:32426"/>
        <dbReference type="ChEBI" id="CHEBI:146167"/>
    </reaction>
    <physiologicalReaction direction="left-to-right" evidence="18">
        <dbReference type="Rhea" id="RHEA:63121"/>
    </physiologicalReaction>
</comment>
<dbReference type="EC" id="3.5.1.99" evidence="3"/>
<evidence type="ECO:0000256" key="8">
    <source>
        <dbReference type="ARBA" id="ARBA00047450"/>
    </source>
</evidence>
<evidence type="ECO:0000256" key="32">
    <source>
        <dbReference type="ARBA" id="ARBA00052857"/>
    </source>
</evidence>
<comment type="catalytic activity">
    <reaction evidence="21">
        <text>N-tetracosanoyl-taurine + H2O = tetracosanoate + taurine</text>
        <dbReference type="Rhea" id="RHEA:63140"/>
        <dbReference type="ChEBI" id="CHEBI:15377"/>
        <dbReference type="ChEBI" id="CHEBI:31014"/>
        <dbReference type="ChEBI" id="CHEBI:132049"/>
        <dbReference type="ChEBI" id="CHEBI:507393"/>
    </reaction>
    <physiologicalReaction direction="left-to-right" evidence="21">
        <dbReference type="Rhea" id="RHEA:63141"/>
    </physiologicalReaction>
</comment>
<comment type="catalytic activity">
    <reaction evidence="16">
        <text>N-(15Z-tetracosenoyl)-ethanolamine + H2O = (15Z)-tetracosenoate + ethanolamine</text>
        <dbReference type="Rhea" id="RHEA:63144"/>
        <dbReference type="ChEBI" id="CHEBI:15377"/>
        <dbReference type="ChEBI" id="CHEBI:32392"/>
        <dbReference type="ChEBI" id="CHEBI:57603"/>
        <dbReference type="ChEBI" id="CHEBI:146187"/>
    </reaction>
    <physiologicalReaction direction="left-to-right" evidence="16">
        <dbReference type="Rhea" id="RHEA:63145"/>
    </physiologicalReaction>
</comment>
<dbReference type="InterPro" id="IPR023631">
    <property type="entry name" value="Amidase_dom"/>
</dbReference>
<comment type="catalytic activity">
    <reaction evidence="9">
        <text>2-(5Z,8Z,11Z,14Z-eicosatetraenoyl)-glycerol + H2O = glycerol + (5Z,8Z,11Z,14Z)-eicosatetraenoate + H(+)</text>
        <dbReference type="Rhea" id="RHEA:26132"/>
        <dbReference type="ChEBI" id="CHEBI:15377"/>
        <dbReference type="ChEBI" id="CHEBI:15378"/>
        <dbReference type="ChEBI" id="CHEBI:17754"/>
        <dbReference type="ChEBI" id="CHEBI:32395"/>
        <dbReference type="ChEBI" id="CHEBI:52392"/>
    </reaction>
    <physiologicalReaction direction="left-to-right" evidence="9">
        <dbReference type="Rhea" id="RHEA:26133"/>
    </physiologicalReaction>
</comment>
<feature type="domain" description="Amidase" evidence="40">
    <location>
        <begin position="151"/>
        <end position="620"/>
    </location>
</feature>
<accession>A0AAX7V770</accession>
<evidence type="ECO:0000256" key="30">
    <source>
        <dbReference type="ARBA" id="ARBA00052709"/>
    </source>
</evidence>
<dbReference type="GO" id="GO:0004040">
    <property type="term" value="F:amidase activity"/>
    <property type="evidence" value="ECO:0007669"/>
    <property type="project" value="TreeGrafter"/>
</dbReference>
<evidence type="ECO:0000256" key="35">
    <source>
        <dbReference type="ARBA" id="ARBA00077111"/>
    </source>
</evidence>
<evidence type="ECO:0000256" key="22">
    <source>
        <dbReference type="ARBA" id="ARBA00051914"/>
    </source>
</evidence>
<reference evidence="42" key="2">
    <citation type="submission" date="2023-03" db="EMBL/GenBank/DDBJ databases">
        <authorList>
            <consortium name="Wellcome Sanger Institute Data Sharing"/>
        </authorList>
    </citation>
    <scope>NUCLEOTIDE SEQUENCE [LARGE SCALE GENOMIC DNA]</scope>
</reference>
<comment type="catalytic activity">
    <reaction evidence="11">
        <text>N-(5Z,8Z,11Z,14Z-eicosatetraenoyl)-ethanolamine + H2O = ethanolamine + (5Z,8Z,11Z,14Z)-eicosatetraenoate</text>
        <dbReference type="Rhea" id="RHEA:26136"/>
        <dbReference type="ChEBI" id="CHEBI:2700"/>
        <dbReference type="ChEBI" id="CHEBI:15377"/>
        <dbReference type="ChEBI" id="CHEBI:32395"/>
        <dbReference type="ChEBI" id="CHEBI:57603"/>
        <dbReference type="EC" id="3.5.1.99"/>
    </reaction>
    <physiologicalReaction direction="left-to-right" evidence="11">
        <dbReference type="Rhea" id="RHEA:26137"/>
    </physiologicalReaction>
</comment>
<organism evidence="41 42">
    <name type="scientific">Astatotilapia calliptera</name>
    <name type="common">Eastern happy</name>
    <name type="synonym">Chromis callipterus</name>
    <dbReference type="NCBI Taxonomy" id="8154"/>
    <lineage>
        <taxon>Eukaryota</taxon>
        <taxon>Metazoa</taxon>
        <taxon>Chordata</taxon>
        <taxon>Craniata</taxon>
        <taxon>Vertebrata</taxon>
        <taxon>Euteleostomi</taxon>
        <taxon>Actinopterygii</taxon>
        <taxon>Neopterygii</taxon>
        <taxon>Teleostei</taxon>
        <taxon>Neoteleostei</taxon>
        <taxon>Acanthomorphata</taxon>
        <taxon>Ovalentaria</taxon>
        <taxon>Cichlomorphae</taxon>
        <taxon>Cichliformes</taxon>
        <taxon>Cichlidae</taxon>
        <taxon>African cichlids</taxon>
        <taxon>Pseudocrenilabrinae</taxon>
        <taxon>Haplochromini</taxon>
        <taxon>Astatotilapia</taxon>
    </lineage>
</organism>
<dbReference type="Proteomes" id="UP000265100">
    <property type="component" value="Chromosome 23"/>
</dbReference>
<dbReference type="Gene3D" id="3.90.1300.10">
    <property type="entry name" value="Amidase signature (AS) domain"/>
    <property type="match status" value="1"/>
</dbReference>
<evidence type="ECO:0000259" key="40">
    <source>
        <dbReference type="Pfam" id="PF01425"/>
    </source>
</evidence>
<keyword evidence="42" id="KW-1185">Reference proteome</keyword>
<keyword evidence="39" id="KW-0812">Transmembrane</keyword>
<evidence type="ECO:0000256" key="7">
    <source>
        <dbReference type="ARBA" id="ARBA00023098"/>
    </source>
</evidence>
<evidence type="ECO:0000256" key="10">
    <source>
        <dbReference type="ARBA" id="ARBA00048052"/>
    </source>
</evidence>
<comment type="catalytic activity">
    <reaction evidence="29">
        <text>N-tricosanoyl-taurine + H2O = tricosanoate + taurine</text>
        <dbReference type="Rhea" id="RHEA:63164"/>
        <dbReference type="ChEBI" id="CHEBI:15377"/>
        <dbReference type="ChEBI" id="CHEBI:79007"/>
        <dbReference type="ChEBI" id="CHEBI:146197"/>
        <dbReference type="ChEBI" id="CHEBI:507393"/>
    </reaction>
    <physiologicalReaction direction="left-to-right" evidence="29">
        <dbReference type="Rhea" id="RHEA:63165"/>
    </physiologicalReaction>
</comment>
<comment type="similarity">
    <text evidence="2">Belongs to the amidase family.</text>
</comment>
<evidence type="ECO:0000256" key="31">
    <source>
        <dbReference type="ARBA" id="ARBA00052818"/>
    </source>
</evidence>
<evidence type="ECO:0000256" key="25">
    <source>
        <dbReference type="ARBA" id="ARBA00052426"/>
    </source>
</evidence>
<evidence type="ECO:0000256" key="19">
    <source>
        <dbReference type="ARBA" id="ARBA00051346"/>
    </source>
</evidence>
<evidence type="ECO:0000256" key="11">
    <source>
        <dbReference type="ARBA" id="ARBA00048606"/>
    </source>
</evidence>
<feature type="transmembrane region" description="Helical" evidence="39">
    <location>
        <begin position="27"/>
        <end position="44"/>
    </location>
</feature>
<name>A0AAX7V770_ASTCA</name>
<comment type="catalytic activity">
    <reaction evidence="22">
        <text>N-docosanoyl-taurine + H2O = docosanoate + taurine</text>
        <dbReference type="Rhea" id="RHEA:63156"/>
        <dbReference type="ChEBI" id="CHEBI:15377"/>
        <dbReference type="ChEBI" id="CHEBI:23858"/>
        <dbReference type="ChEBI" id="CHEBI:146196"/>
        <dbReference type="ChEBI" id="CHEBI:507393"/>
    </reaction>
    <physiologicalReaction direction="left-to-right" evidence="22">
        <dbReference type="Rhea" id="RHEA:63157"/>
    </physiologicalReaction>
</comment>
<dbReference type="AlphaFoldDB" id="A0AAX7V770"/>
<evidence type="ECO:0000256" key="3">
    <source>
        <dbReference type="ARBA" id="ARBA00012112"/>
    </source>
</evidence>
<evidence type="ECO:0000256" key="33">
    <source>
        <dbReference type="ARBA" id="ARBA00052906"/>
    </source>
</evidence>
<evidence type="ECO:0000256" key="24">
    <source>
        <dbReference type="ARBA" id="ARBA00052337"/>
    </source>
</evidence>
<evidence type="ECO:0000256" key="4">
    <source>
        <dbReference type="ARBA" id="ARBA00022553"/>
    </source>
</evidence>
<evidence type="ECO:0000256" key="34">
    <source>
        <dbReference type="ARBA" id="ARBA00073178"/>
    </source>
</evidence>
<comment type="catalytic activity">
    <reaction evidence="8">
        <text>(9Z)-octadecenoate + glycine = N-(9Z-octadecenoyl)glycine + H2O</text>
        <dbReference type="Rhea" id="RHEA:51316"/>
        <dbReference type="ChEBI" id="CHEBI:15377"/>
        <dbReference type="ChEBI" id="CHEBI:30823"/>
        <dbReference type="ChEBI" id="CHEBI:57305"/>
        <dbReference type="ChEBI" id="CHEBI:133992"/>
    </reaction>
    <physiologicalReaction direction="right-to-left" evidence="8">
        <dbReference type="Rhea" id="RHEA:51318"/>
    </physiologicalReaction>
</comment>
<comment type="catalytic activity">
    <reaction evidence="27">
        <text>(6Z)-octadecenamide + H2O = (6Z)-octadecenoate + NH4(+)</text>
        <dbReference type="Rhea" id="RHEA:63008"/>
        <dbReference type="ChEBI" id="CHEBI:15377"/>
        <dbReference type="ChEBI" id="CHEBI:28938"/>
        <dbReference type="ChEBI" id="CHEBI:32375"/>
        <dbReference type="ChEBI" id="CHEBI:146168"/>
    </reaction>
    <physiologicalReaction direction="left-to-right" evidence="27">
        <dbReference type="Rhea" id="RHEA:63009"/>
    </physiologicalReaction>
</comment>
<evidence type="ECO:0000256" key="6">
    <source>
        <dbReference type="ARBA" id="ARBA00022963"/>
    </source>
</evidence>
<dbReference type="GO" id="GO:0017064">
    <property type="term" value="F:fatty acid amide hydrolase activity"/>
    <property type="evidence" value="ECO:0007669"/>
    <property type="project" value="UniProtKB-EC"/>
</dbReference>
<evidence type="ECO:0000256" key="21">
    <source>
        <dbReference type="ARBA" id="ARBA00051492"/>
    </source>
</evidence>
<keyword evidence="7" id="KW-0443">Lipid metabolism</keyword>
<evidence type="ECO:0000256" key="13">
    <source>
        <dbReference type="ARBA" id="ARBA00050403"/>
    </source>
</evidence>
<evidence type="ECO:0000256" key="9">
    <source>
        <dbReference type="ARBA" id="ARBA00047476"/>
    </source>
</evidence>
<evidence type="ECO:0000313" key="42">
    <source>
        <dbReference type="Proteomes" id="UP000265100"/>
    </source>
</evidence>
<comment type="catalytic activity">
    <reaction evidence="1">
        <text>(9Z)-octadecenamide + H2O = (9Z)-octadecenoate + NH4(+)</text>
        <dbReference type="Rhea" id="RHEA:26506"/>
        <dbReference type="ChEBI" id="CHEBI:15377"/>
        <dbReference type="ChEBI" id="CHEBI:28938"/>
        <dbReference type="ChEBI" id="CHEBI:30823"/>
        <dbReference type="ChEBI" id="CHEBI:116314"/>
        <dbReference type="EC" id="3.5.1.99"/>
    </reaction>
    <physiologicalReaction direction="left-to-right" evidence="1">
        <dbReference type="Rhea" id="RHEA:26507"/>
    </physiologicalReaction>
</comment>
<comment type="catalytic activity">
    <reaction evidence="20">
        <text>N-octadecanoyl ethanolamine + H2O = octadecanoate + ethanolamine</text>
        <dbReference type="Rhea" id="RHEA:63124"/>
        <dbReference type="ChEBI" id="CHEBI:15377"/>
        <dbReference type="ChEBI" id="CHEBI:25629"/>
        <dbReference type="ChEBI" id="CHEBI:57603"/>
        <dbReference type="ChEBI" id="CHEBI:85299"/>
    </reaction>
    <physiologicalReaction direction="left-to-right" evidence="20">
        <dbReference type="Rhea" id="RHEA:63125"/>
    </physiologicalReaction>
</comment>
<dbReference type="GeneTree" id="ENSGT00940000163316"/>
<comment type="catalytic activity">
    <reaction evidence="30">
        <text>N-(5Z,8Z,11Z,14Z)-eicosatetraenoyl-glycine + H2O = (5Z,8Z,11Z,14Z)-eicosatetraenoate + glycine</text>
        <dbReference type="Rhea" id="RHEA:64108"/>
        <dbReference type="ChEBI" id="CHEBI:15377"/>
        <dbReference type="ChEBI" id="CHEBI:32395"/>
        <dbReference type="ChEBI" id="CHEBI:57305"/>
        <dbReference type="ChEBI" id="CHEBI:59002"/>
    </reaction>
    <physiologicalReaction direction="left-to-right" evidence="30">
        <dbReference type="Rhea" id="RHEA:64109"/>
    </physiologicalReaction>
</comment>
<keyword evidence="4" id="KW-0597">Phosphoprotein</keyword>
<keyword evidence="6" id="KW-0442">Lipid degradation</keyword>
<evidence type="ECO:0000256" key="29">
    <source>
        <dbReference type="ARBA" id="ARBA00052634"/>
    </source>
</evidence>
<evidence type="ECO:0000256" key="38">
    <source>
        <dbReference type="SAM" id="Coils"/>
    </source>
</evidence>
<evidence type="ECO:0000256" key="2">
    <source>
        <dbReference type="ARBA" id="ARBA00009199"/>
    </source>
</evidence>
<comment type="catalytic activity">
    <reaction evidence="14">
        <text>1-O-methyl-(5Z,8Z,11Z,14Z)-eicosatetraenoate + H2O = methanol + (5Z,8Z,11Z,14Z)-eicosatetraenoate + H(+)</text>
        <dbReference type="Rhea" id="RHEA:63052"/>
        <dbReference type="ChEBI" id="CHEBI:15377"/>
        <dbReference type="ChEBI" id="CHEBI:15378"/>
        <dbReference type="ChEBI" id="CHEBI:17790"/>
        <dbReference type="ChEBI" id="CHEBI:32395"/>
        <dbReference type="ChEBI" id="CHEBI:78033"/>
    </reaction>
    <physiologicalReaction direction="left-to-right" evidence="14">
        <dbReference type="Rhea" id="RHEA:63053"/>
    </physiologicalReaction>
</comment>
<dbReference type="InterPro" id="IPR052096">
    <property type="entry name" value="Endocannabinoid_amidase"/>
</dbReference>
<comment type="catalytic activity">
    <reaction evidence="10">
        <text>N-(9Z-octadecenoyl) ethanolamine + H2O = ethanolamine + (9Z)-octadecenoate</text>
        <dbReference type="Rhea" id="RHEA:45060"/>
        <dbReference type="ChEBI" id="CHEBI:15377"/>
        <dbReference type="ChEBI" id="CHEBI:30823"/>
        <dbReference type="ChEBI" id="CHEBI:57603"/>
        <dbReference type="ChEBI" id="CHEBI:71466"/>
    </reaction>
    <physiologicalReaction direction="left-to-right" evidence="10">
        <dbReference type="Rhea" id="RHEA:45061"/>
    </physiologicalReaction>
</comment>
<keyword evidence="5" id="KW-0378">Hydrolase</keyword>
<proteinExistence type="inferred from homology"/>
<comment type="catalytic activity">
    <reaction evidence="15">
        <text>tetradecamide + H2O = tetradecanoate + NH4(+)</text>
        <dbReference type="Rhea" id="RHEA:62992"/>
        <dbReference type="ChEBI" id="CHEBI:15377"/>
        <dbReference type="ChEBI" id="CHEBI:28938"/>
        <dbReference type="ChEBI" id="CHEBI:30807"/>
        <dbReference type="ChEBI" id="CHEBI:137125"/>
    </reaction>
    <physiologicalReaction direction="left-to-right" evidence="15">
        <dbReference type="Rhea" id="RHEA:62993"/>
    </physiologicalReaction>
</comment>
<evidence type="ECO:0000256" key="5">
    <source>
        <dbReference type="ARBA" id="ARBA00022801"/>
    </source>
</evidence>
<sequence>MIYSPRTKTKTTQNTEPFIKRVKMDNWTAALLTGVACIVGYLVVRVKKINSLRQAEEKIQRARNRRDESLQRAEQAVLRYKQSEFLVEPTSLLQLITKEWKMVETSFFFWMEEESLFFILHPTTDSAFILTLSLSELTQQLKEGSLTPEDVLYSYMEKTLAVNQKLNCCTEILLESLDQLTTVGSNKDGLLYGVPVSIKENLAFKNHDCSCGVIINLDQPAEKDSVLVQVLKKQGAIPFVKTNLPQGLLSCDCSNPIYGQTVNPHNPQKTSGGSTGGEGALIGGGGSLLGIGTDLGGSIRIPASFCGICGFKPTAGRLSSQGVCPTYRGQKSVLSSPGPMARDVDSLALCMQALLCDHMFSLDPTVPPLPFNMERYRTTKPLRIGCLENDGYMHPSPSMARGVREVKALLEQAGHTLVPYHPLKMDEIFPELMVKGFLADGGTSLLTKLKGGPEDPCLKGQFHRYRLPKWYKTIHSFLLKSKSPRVSANMRALCGVRSVPELWKQHAAVEDYIQETIAHWRSCNIDVLLCPVIGPAYNLFYCSKIPTAISYTVVYNLLNFPAGVVTVSTVTAKDEEELKHYKGCYQDMWDKLFKEAVTGGEGLPVAVQCVALPWQDELCLRLMKEVEQLVKQSKK</sequence>
<evidence type="ECO:0000256" key="28">
    <source>
        <dbReference type="ARBA" id="ARBA00052514"/>
    </source>
</evidence>
<evidence type="ECO:0000256" key="27">
    <source>
        <dbReference type="ARBA" id="ARBA00052512"/>
    </source>
</evidence>
<dbReference type="Pfam" id="PF01425">
    <property type="entry name" value="Amidase"/>
    <property type="match status" value="1"/>
</dbReference>
<comment type="catalytic activity">
    <reaction evidence="31">
        <text>(11Z,14Z,17Z)-eicosatrienamide + H2O = (11Z,14Z,17Z)-eicosatrienoate + NH4(+)</text>
        <dbReference type="Rhea" id="RHEA:63000"/>
        <dbReference type="ChEBI" id="CHEBI:15377"/>
        <dbReference type="ChEBI" id="CHEBI:28938"/>
        <dbReference type="ChEBI" id="CHEBI:77223"/>
        <dbReference type="ChEBI" id="CHEBI:146164"/>
    </reaction>
    <physiologicalReaction direction="left-to-right" evidence="31">
        <dbReference type="Rhea" id="RHEA:63001"/>
    </physiologicalReaction>
</comment>
<dbReference type="SUPFAM" id="SSF75304">
    <property type="entry name" value="Amidase signature (AS) enzymes"/>
    <property type="match status" value="1"/>
</dbReference>
<reference evidence="41 42" key="1">
    <citation type="submission" date="2018-05" db="EMBL/GenBank/DDBJ databases">
        <authorList>
            <person name="Datahose"/>
        </authorList>
    </citation>
    <scope>NUCLEOTIDE SEQUENCE</scope>
</reference>
<evidence type="ECO:0000256" key="23">
    <source>
        <dbReference type="ARBA" id="ARBA00052289"/>
    </source>
</evidence>
<keyword evidence="39" id="KW-1133">Transmembrane helix</keyword>
<comment type="catalytic activity">
    <reaction evidence="17">
        <text>(5Z,8Z,11Z,14Z)-eicosatetraenamide + H2O = (5Z,8Z,11Z,14Z)-eicosatetraenoate + NH4(+)</text>
        <dbReference type="Rhea" id="RHEA:63016"/>
        <dbReference type="ChEBI" id="CHEBI:15377"/>
        <dbReference type="ChEBI" id="CHEBI:28938"/>
        <dbReference type="ChEBI" id="CHEBI:32395"/>
        <dbReference type="ChEBI" id="CHEBI:137830"/>
    </reaction>
    <physiologicalReaction direction="left-to-right" evidence="17">
        <dbReference type="Rhea" id="RHEA:63017"/>
    </physiologicalReaction>
</comment>
<dbReference type="PANTHER" id="PTHR45847:SF6">
    <property type="entry name" value="FATTY ACID AMIDE HYDROLASE"/>
    <property type="match status" value="1"/>
</dbReference>
<comment type="catalytic activity">
    <reaction evidence="24">
        <text>(9Z,12Z,15Z)-octadecatrienamide + H2O = (9Z,12Z,15Z)-octadecatrienoate + NH4(+)</text>
        <dbReference type="Rhea" id="RHEA:62976"/>
        <dbReference type="ChEBI" id="CHEBI:15377"/>
        <dbReference type="ChEBI" id="CHEBI:28938"/>
        <dbReference type="ChEBI" id="CHEBI:32387"/>
        <dbReference type="ChEBI" id="CHEBI:142684"/>
    </reaction>
    <physiologicalReaction direction="left-to-right" evidence="24">
        <dbReference type="Rhea" id="RHEA:62977"/>
    </physiologicalReaction>
</comment>
<protein>
    <recommendedName>
        <fullName evidence="34">Fatty-acid amide hydrolase 1</fullName>
        <ecNumber evidence="3">3.5.1.99</ecNumber>
    </recommendedName>
    <alternativeName>
        <fullName evidence="37">Anandamide amidohydrolase 1</fullName>
    </alternativeName>
    <alternativeName>
        <fullName evidence="35">Fatty acid ester hydrolase</fullName>
    </alternativeName>
    <alternativeName>
        <fullName evidence="36">Oleamide hydrolase 1</fullName>
    </alternativeName>
</protein>
<keyword evidence="39" id="KW-0472">Membrane</keyword>
<evidence type="ECO:0000256" key="26">
    <source>
        <dbReference type="ARBA" id="ARBA00052458"/>
    </source>
</evidence>